<dbReference type="AlphaFoldDB" id="A0A6A5UA01"/>
<proteinExistence type="predicted"/>
<evidence type="ECO:0000313" key="1">
    <source>
        <dbReference type="EMBL" id="KAF1959696.1"/>
    </source>
</evidence>
<dbReference type="EMBL" id="ML976984">
    <property type="protein sequence ID" value="KAF1959696.1"/>
    <property type="molecule type" value="Genomic_DNA"/>
</dbReference>
<accession>A0A6A5UA01</accession>
<keyword evidence="2" id="KW-1185">Reference proteome</keyword>
<name>A0A6A5UA01_9PLEO</name>
<sequence length="217" mass="24655">MQFPTFQNRLRKIIEGIRGFGDLDMTVQWKKDLDSAETEYWVEAISKGTSDKVKKILDQENPPSVADIRGLDVVDGDNFDPSAYLGFTEPSIISEYKKSVRYTGSGTGVGWGIGKRTGQHLNEEYRDKELEKHPYHPFYHTLQDRTRTLQSFVVMVMGWLSHIASDLTQTRAICCTTTTHRMKLALPSMEIAYKSQLIGPKRQMQGGGWLFRCEIGG</sequence>
<evidence type="ECO:0000313" key="2">
    <source>
        <dbReference type="Proteomes" id="UP000800035"/>
    </source>
</evidence>
<protein>
    <submittedName>
        <fullName evidence="1">Uncharacterized protein</fullName>
    </submittedName>
</protein>
<reference evidence="1" key="1">
    <citation type="journal article" date="2020" name="Stud. Mycol.">
        <title>101 Dothideomycetes genomes: a test case for predicting lifestyles and emergence of pathogens.</title>
        <authorList>
            <person name="Haridas S."/>
            <person name="Albert R."/>
            <person name="Binder M."/>
            <person name="Bloem J."/>
            <person name="Labutti K."/>
            <person name="Salamov A."/>
            <person name="Andreopoulos B."/>
            <person name="Baker S."/>
            <person name="Barry K."/>
            <person name="Bills G."/>
            <person name="Bluhm B."/>
            <person name="Cannon C."/>
            <person name="Castanera R."/>
            <person name="Culley D."/>
            <person name="Daum C."/>
            <person name="Ezra D."/>
            <person name="Gonzalez J."/>
            <person name="Henrissat B."/>
            <person name="Kuo A."/>
            <person name="Liang C."/>
            <person name="Lipzen A."/>
            <person name="Lutzoni F."/>
            <person name="Magnuson J."/>
            <person name="Mondo S."/>
            <person name="Nolan M."/>
            <person name="Ohm R."/>
            <person name="Pangilinan J."/>
            <person name="Park H.-J."/>
            <person name="Ramirez L."/>
            <person name="Alfaro M."/>
            <person name="Sun H."/>
            <person name="Tritt A."/>
            <person name="Yoshinaga Y."/>
            <person name="Zwiers L.-H."/>
            <person name="Turgeon B."/>
            <person name="Goodwin S."/>
            <person name="Spatafora J."/>
            <person name="Crous P."/>
            <person name="Grigoriev I."/>
        </authorList>
    </citation>
    <scope>NUCLEOTIDE SEQUENCE</scope>
    <source>
        <strain evidence="1">CBS 675.92</strain>
    </source>
</reference>
<organism evidence="1 2">
    <name type="scientific">Byssothecium circinans</name>
    <dbReference type="NCBI Taxonomy" id="147558"/>
    <lineage>
        <taxon>Eukaryota</taxon>
        <taxon>Fungi</taxon>
        <taxon>Dikarya</taxon>
        <taxon>Ascomycota</taxon>
        <taxon>Pezizomycotina</taxon>
        <taxon>Dothideomycetes</taxon>
        <taxon>Pleosporomycetidae</taxon>
        <taxon>Pleosporales</taxon>
        <taxon>Massarineae</taxon>
        <taxon>Massarinaceae</taxon>
        <taxon>Byssothecium</taxon>
    </lineage>
</organism>
<dbReference type="Proteomes" id="UP000800035">
    <property type="component" value="Unassembled WGS sequence"/>
</dbReference>
<gene>
    <name evidence="1" type="ORF">CC80DRAFT_533067</name>
</gene>
<dbReference type="OrthoDB" id="10533570at2759"/>